<evidence type="ECO:0000313" key="1">
    <source>
        <dbReference type="EMBL" id="MPL68588.1"/>
    </source>
</evidence>
<sequence length="54" mass="6078">MEVKMMILKGLIRFKEINQASKSFFKSSKLIFVIFLFAFASLIASSVSSFGILI</sequence>
<dbReference type="EMBL" id="VSSQ01000042">
    <property type="protein sequence ID" value="MPL68588.1"/>
    <property type="molecule type" value="Genomic_DNA"/>
</dbReference>
<reference evidence="1" key="1">
    <citation type="submission" date="2019-08" db="EMBL/GenBank/DDBJ databases">
        <authorList>
            <person name="Kucharzyk K."/>
            <person name="Murdoch R.W."/>
            <person name="Higgins S."/>
            <person name="Loffler F."/>
        </authorList>
    </citation>
    <scope>NUCLEOTIDE SEQUENCE</scope>
</reference>
<proteinExistence type="predicted"/>
<accession>A0A644TNN3</accession>
<comment type="caution">
    <text evidence="1">The sequence shown here is derived from an EMBL/GenBank/DDBJ whole genome shotgun (WGS) entry which is preliminary data.</text>
</comment>
<organism evidence="1">
    <name type="scientific">bioreactor metagenome</name>
    <dbReference type="NCBI Taxonomy" id="1076179"/>
    <lineage>
        <taxon>unclassified sequences</taxon>
        <taxon>metagenomes</taxon>
        <taxon>ecological metagenomes</taxon>
    </lineage>
</organism>
<dbReference type="AlphaFoldDB" id="A0A644TNN3"/>
<name>A0A644TNN3_9ZZZZ</name>
<gene>
    <name evidence="1" type="ORF">SDC9_14316</name>
</gene>
<protein>
    <submittedName>
        <fullName evidence="1">Uncharacterized protein</fullName>
    </submittedName>
</protein>